<evidence type="ECO:0000313" key="2">
    <source>
        <dbReference type="Proteomes" id="UP000234474"/>
    </source>
</evidence>
<proteinExistence type="predicted"/>
<evidence type="ECO:0000313" key="1">
    <source>
        <dbReference type="EMBL" id="PKX92404.1"/>
    </source>
</evidence>
<reference evidence="2" key="1">
    <citation type="journal article" date="2018" name="Proc. Natl. Acad. Sci. U.S.A.">
        <title>Linking secondary metabolites to gene clusters through genome sequencing of six diverse Aspergillus species.</title>
        <authorList>
            <person name="Kaerboelling I."/>
            <person name="Vesth T.C."/>
            <person name="Frisvad J.C."/>
            <person name="Nybo J.L."/>
            <person name="Theobald S."/>
            <person name="Kuo A."/>
            <person name="Bowyer P."/>
            <person name="Matsuda Y."/>
            <person name="Mondo S."/>
            <person name="Lyhne E.K."/>
            <person name="Kogle M.E."/>
            <person name="Clum A."/>
            <person name="Lipzen A."/>
            <person name="Salamov A."/>
            <person name="Ngan C.Y."/>
            <person name="Daum C."/>
            <person name="Chiniquy J."/>
            <person name="Barry K."/>
            <person name="LaButti K."/>
            <person name="Haridas S."/>
            <person name="Simmons B.A."/>
            <person name="Magnuson J.K."/>
            <person name="Mortensen U.H."/>
            <person name="Larsen T.O."/>
            <person name="Grigoriev I.V."/>
            <person name="Baker S.E."/>
            <person name="Andersen M.R."/>
        </authorList>
    </citation>
    <scope>NUCLEOTIDE SEQUENCE [LARGE SCALE GENOMIC DNA]</scope>
    <source>
        <strain evidence="2">IBT 16806</strain>
    </source>
</reference>
<dbReference type="OrthoDB" id="4509930at2759"/>
<gene>
    <name evidence="1" type="ORF">P174DRAFT_390637</name>
</gene>
<accession>A0A2I1C440</accession>
<dbReference type="VEuPathDB" id="FungiDB:P174DRAFT_390637"/>
<sequence length="179" mass="20551">MASTTTFLNLPVEIHLLIREYLDPASAVALKNANKYLRSTIAVDTTELELEEWEAFYITLEMWPEWPTITVKGVKGCRAEVYGVSLGDDGKDTVMRGFCARNCGLSTLCIATFIRTSQPYSVRPSAIHILLLLRRARRIHHDYKEQKQSIKDEGKRYKRLSSSFLRCRSSRYLETLILC</sequence>
<dbReference type="RefSeq" id="XP_024680999.1">
    <property type="nucleotide sequence ID" value="XM_024823494.1"/>
</dbReference>
<name>A0A2I1C440_ASPN1</name>
<dbReference type="AlphaFoldDB" id="A0A2I1C440"/>
<protein>
    <recommendedName>
        <fullName evidence="3">F-box domain-containing protein</fullName>
    </recommendedName>
</protein>
<dbReference type="EMBL" id="MSZS01000005">
    <property type="protein sequence ID" value="PKX92404.1"/>
    <property type="molecule type" value="Genomic_DNA"/>
</dbReference>
<dbReference type="GeneID" id="36530819"/>
<keyword evidence="2" id="KW-1185">Reference proteome</keyword>
<dbReference type="Proteomes" id="UP000234474">
    <property type="component" value="Unassembled WGS sequence"/>
</dbReference>
<evidence type="ECO:0008006" key="3">
    <source>
        <dbReference type="Google" id="ProtNLM"/>
    </source>
</evidence>
<comment type="caution">
    <text evidence="1">The sequence shown here is derived from an EMBL/GenBank/DDBJ whole genome shotgun (WGS) entry which is preliminary data.</text>
</comment>
<organism evidence="1 2">
    <name type="scientific">Aspergillus novofumigatus (strain IBT 16806)</name>
    <dbReference type="NCBI Taxonomy" id="1392255"/>
    <lineage>
        <taxon>Eukaryota</taxon>
        <taxon>Fungi</taxon>
        <taxon>Dikarya</taxon>
        <taxon>Ascomycota</taxon>
        <taxon>Pezizomycotina</taxon>
        <taxon>Eurotiomycetes</taxon>
        <taxon>Eurotiomycetidae</taxon>
        <taxon>Eurotiales</taxon>
        <taxon>Aspergillaceae</taxon>
        <taxon>Aspergillus</taxon>
        <taxon>Aspergillus subgen. Fumigati</taxon>
    </lineage>
</organism>